<dbReference type="AlphaFoldDB" id="A0A0B6ZQX0"/>
<evidence type="ECO:0000313" key="1">
    <source>
        <dbReference type="EMBL" id="CEK70241.1"/>
    </source>
</evidence>
<gene>
    <name evidence="1" type="primary">ORF73379</name>
</gene>
<name>A0A0B6ZQX0_9EUPU</name>
<sequence length="61" mass="6711">MTAGSIAVPTVIPLRSPLSGRPKTSIDSNTKIELRSGADIYYTINGWKPEPFQRTGERCTM</sequence>
<dbReference type="PANTHER" id="PTHR16058">
    <property type="entry name" value="DOUBLE ZINC RIBBON AND ANKYRIN REPEAT-CONTAINING PROTEIN 1"/>
    <property type="match status" value="1"/>
</dbReference>
<proteinExistence type="predicted"/>
<dbReference type="InterPro" id="IPR052481">
    <property type="entry name" value="DZAN1"/>
</dbReference>
<protein>
    <submittedName>
        <fullName evidence="1">Uncharacterized protein</fullName>
    </submittedName>
</protein>
<feature type="non-terminal residue" evidence="1">
    <location>
        <position position="61"/>
    </location>
</feature>
<reference evidence="1" key="1">
    <citation type="submission" date="2014-12" db="EMBL/GenBank/DDBJ databases">
        <title>Insight into the proteome of Arion vulgaris.</title>
        <authorList>
            <person name="Aradska J."/>
            <person name="Bulat T."/>
            <person name="Smidak R."/>
            <person name="Sarate P."/>
            <person name="Gangsoo J."/>
            <person name="Sialana F."/>
            <person name="Bilban M."/>
            <person name="Lubec G."/>
        </authorList>
    </citation>
    <scope>NUCLEOTIDE SEQUENCE</scope>
    <source>
        <tissue evidence="1">Skin</tissue>
    </source>
</reference>
<dbReference type="PANTHER" id="PTHR16058:SF4">
    <property type="entry name" value="DOUBLE ZINC RIBBON AND ANKYRIN REPEAT-CONTAINING PROTEIN 1"/>
    <property type="match status" value="1"/>
</dbReference>
<dbReference type="EMBL" id="HACG01023376">
    <property type="protein sequence ID" value="CEK70241.1"/>
    <property type="molecule type" value="Transcribed_RNA"/>
</dbReference>
<accession>A0A0B6ZQX0</accession>
<organism evidence="1">
    <name type="scientific">Arion vulgaris</name>
    <dbReference type="NCBI Taxonomy" id="1028688"/>
    <lineage>
        <taxon>Eukaryota</taxon>
        <taxon>Metazoa</taxon>
        <taxon>Spiralia</taxon>
        <taxon>Lophotrochozoa</taxon>
        <taxon>Mollusca</taxon>
        <taxon>Gastropoda</taxon>
        <taxon>Heterobranchia</taxon>
        <taxon>Euthyneura</taxon>
        <taxon>Panpulmonata</taxon>
        <taxon>Eupulmonata</taxon>
        <taxon>Stylommatophora</taxon>
        <taxon>Helicina</taxon>
        <taxon>Arionoidea</taxon>
        <taxon>Arionidae</taxon>
        <taxon>Arion</taxon>
    </lineage>
</organism>